<dbReference type="AlphaFoldDB" id="A0A2P6RXJ1"/>
<name>A0A2P6RXJ1_ROSCH</name>
<feature type="region of interest" description="Disordered" evidence="1">
    <location>
        <begin position="33"/>
        <end position="87"/>
    </location>
</feature>
<comment type="caution">
    <text evidence="2">The sequence shown here is derived from an EMBL/GenBank/DDBJ whole genome shotgun (WGS) entry which is preliminary data.</text>
</comment>
<evidence type="ECO:0000256" key="1">
    <source>
        <dbReference type="SAM" id="MobiDB-lite"/>
    </source>
</evidence>
<dbReference type="Proteomes" id="UP000238479">
    <property type="component" value="Chromosome 2"/>
</dbReference>
<keyword evidence="3" id="KW-1185">Reference proteome</keyword>
<organism evidence="2 3">
    <name type="scientific">Rosa chinensis</name>
    <name type="common">China rose</name>
    <dbReference type="NCBI Taxonomy" id="74649"/>
    <lineage>
        <taxon>Eukaryota</taxon>
        <taxon>Viridiplantae</taxon>
        <taxon>Streptophyta</taxon>
        <taxon>Embryophyta</taxon>
        <taxon>Tracheophyta</taxon>
        <taxon>Spermatophyta</taxon>
        <taxon>Magnoliopsida</taxon>
        <taxon>eudicotyledons</taxon>
        <taxon>Gunneridae</taxon>
        <taxon>Pentapetalae</taxon>
        <taxon>rosids</taxon>
        <taxon>fabids</taxon>
        <taxon>Rosales</taxon>
        <taxon>Rosaceae</taxon>
        <taxon>Rosoideae</taxon>
        <taxon>Rosoideae incertae sedis</taxon>
        <taxon>Rosa</taxon>
    </lineage>
</organism>
<sequence>MEKKKKTEWSNSPHFLPSQNLLTLSLSLSLSSQKLSDSLNPNHGRCSSSAAASLPSSSSSAGPPSTASSRLGAREFNHSRRSRASCFRRRRNHRLDCPRPRWSGRSKHLRGGRRPAIAWSLFTT</sequence>
<feature type="compositionally biased region" description="Low complexity" evidence="1">
    <location>
        <begin position="47"/>
        <end position="69"/>
    </location>
</feature>
<reference evidence="2 3" key="1">
    <citation type="journal article" date="2018" name="Nat. Genet.">
        <title>The Rosa genome provides new insights in the design of modern roses.</title>
        <authorList>
            <person name="Bendahmane M."/>
        </authorList>
    </citation>
    <scope>NUCLEOTIDE SEQUENCE [LARGE SCALE GENOMIC DNA]</scope>
    <source>
        <strain evidence="3">cv. Old Blush</strain>
    </source>
</reference>
<evidence type="ECO:0000313" key="2">
    <source>
        <dbReference type="EMBL" id="PRQ51159.1"/>
    </source>
</evidence>
<dbReference type="Gramene" id="PRQ51159">
    <property type="protein sequence ID" value="PRQ51159"/>
    <property type="gene ID" value="RchiOBHm_Chr2g0141281"/>
</dbReference>
<protein>
    <submittedName>
        <fullName evidence="2">Uncharacterized protein</fullName>
    </submittedName>
</protein>
<accession>A0A2P6RXJ1</accession>
<proteinExistence type="predicted"/>
<dbReference type="EMBL" id="PDCK01000040">
    <property type="protein sequence ID" value="PRQ51159.1"/>
    <property type="molecule type" value="Genomic_DNA"/>
</dbReference>
<evidence type="ECO:0000313" key="3">
    <source>
        <dbReference type="Proteomes" id="UP000238479"/>
    </source>
</evidence>
<gene>
    <name evidence="2" type="ORF">RchiOBHm_Chr2g0141281</name>
</gene>